<organism evidence="8 9">
    <name type="scientific">Scytalidium lignicola</name>
    <name type="common">Hyphomycete</name>
    <dbReference type="NCBI Taxonomy" id="5539"/>
    <lineage>
        <taxon>Eukaryota</taxon>
        <taxon>Fungi</taxon>
        <taxon>Dikarya</taxon>
        <taxon>Ascomycota</taxon>
        <taxon>Pezizomycotina</taxon>
        <taxon>Leotiomycetes</taxon>
        <taxon>Leotiomycetes incertae sedis</taxon>
        <taxon>Scytalidium</taxon>
    </lineage>
</organism>
<dbReference type="Gene3D" id="3.40.50.720">
    <property type="entry name" value="NAD(P)-binding Rossmann-like Domain"/>
    <property type="match status" value="1"/>
</dbReference>
<dbReference type="Pfam" id="PF08240">
    <property type="entry name" value="ADH_N"/>
    <property type="match status" value="1"/>
</dbReference>
<dbReference type="InterPro" id="IPR013149">
    <property type="entry name" value="ADH-like_C"/>
</dbReference>
<evidence type="ECO:0000259" key="6">
    <source>
        <dbReference type="Pfam" id="PF00107"/>
    </source>
</evidence>
<name>A0A3E2HQF1_SCYLI</name>
<dbReference type="Pfam" id="PF00107">
    <property type="entry name" value="ADH_zinc_N"/>
    <property type="match status" value="1"/>
</dbReference>
<dbReference type="AlphaFoldDB" id="A0A3E2HQF1"/>
<evidence type="ECO:0000256" key="3">
    <source>
        <dbReference type="ARBA" id="ARBA00022723"/>
    </source>
</evidence>
<dbReference type="GO" id="GO:0005737">
    <property type="term" value="C:cytoplasm"/>
    <property type="evidence" value="ECO:0007669"/>
    <property type="project" value="TreeGrafter"/>
</dbReference>
<dbReference type="GO" id="GO:0000721">
    <property type="term" value="F:(R,R)-butanediol dehydrogenase activity"/>
    <property type="evidence" value="ECO:0007669"/>
    <property type="project" value="TreeGrafter"/>
</dbReference>
<keyword evidence="5" id="KW-0560">Oxidoreductase</keyword>
<evidence type="ECO:0008006" key="10">
    <source>
        <dbReference type="Google" id="ProtNLM"/>
    </source>
</evidence>
<keyword evidence="4" id="KW-0862">Zinc</keyword>
<dbReference type="CDD" id="cd08233">
    <property type="entry name" value="butanediol_DH_like"/>
    <property type="match status" value="1"/>
</dbReference>
<dbReference type="STRING" id="5539.A0A3E2HQF1"/>
<sequence length="373" mass="40541">MSLNNSHKKTVKAVRYHGQRDLRVEDLPISIAPLKEGQIRLQTAWCGICGTDVHEYLHGPVFPPTAEKPHPLTGEHMPITLGHEFSGVVIETHPSVIRVKPGDKVAVEPLLTDDTCYACRIKKRNICENSAFLGLSSVTGGLCEEIVIPASTCHVLPEGVSLELGAMVEPLSVAWHAVSNSGIMPKHSALVLGAGPIGLAVILCLKAKGIQNIAVSEPSQARNSQAKMLSVQVWNPVEEDVVVKAKKTFDSVGPDYAFDASGIQATLDTGLRALRKGGVLYNIALWGKKPVIDMNELLFNGKTLMSDLSYARGDYESVIQAIAEGRLPSDSLQLLVTGKIDLEETEKKGIQELIEYKEKHIKILVRVDKTLPK</sequence>
<dbReference type="SUPFAM" id="SSF51735">
    <property type="entry name" value="NAD(P)-binding Rossmann-fold domains"/>
    <property type="match status" value="1"/>
</dbReference>
<dbReference type="Gene3D" id="3.90.180.10">
    <property type="entry name" value="Medium-chain alcohol dehydrogenases, catalytic domain"/>
    <property type="match status" value="1"/>
</dbReference>
<dbReference type="GO" id="GO:0034079">
    <property type="term" value="P:butanediol biosynthetic process"/>
    <property type="evidence" value="ECO:0007669"/>
    <property type="project" value="TreeGrafter"/>
</dbReference>
<comment type="cofactor">
    <cofactor evidence="1">
        <name>Zn(2+)</name>
        <dbReference type="ChEBI" id="CHEBI:29105"/>
    </cofactor>
</comment>
<feature type="domain" description="Alcohol dehydrogenase-like C-terminal" evidence="6">
    <location>
        <begin position="196"/>
        <end position="323"/>
    </location>
</feature>
<evidence type="ECO:0000313" key="8">
    <source>
        <dbReference type="EMBL" id="RFU35590.1"/>
    </source>
</evidence>
<feature type="non-terminal residue" evidence="8">
    <location>
        <position position="1"/>
    </location>
</feature>
<dbReference type="SUPFAM" id="SSF50129">
    <property type="entry name" value="GroES-like"/>
    <property type="match status" value="1"/>
</dbReference>
<dbReference type="PANTHER" id="PTHR43161:SF23">
    <property type="entry name" value="(R,R)-BUTANEDIOL DEHYDROGENASE-RELATED"/>
    <property type="match status" value="1"/>
</dbReference>
<dbReference type="PANTHER" id="PTHR43161">
    <property type="entry name" value="SORBITOL DEHYDROGENASE"/>
    <property type="match status" value="1"/>
</dbReference>
<evidence type="ECO:0000256" key="1">
    <source>
        <dbReference type="ARBA" id="ARBA00001947"/>
    </source>
</evidence>
<comment type="caution">
    <text evidence="8">The sequence shown here is derived from an EMBL/GenBank/DDBJ whole genome shotgun (WGS) entry which is preliminary data.</text>
</comment>
<feature type="domain" description="Alcohol dehydrogenase-like N-terminal" evidence="7">
    <location>
        <begin position="36"/>
        <end position="158"/>
    </location>
</feature>
<gene>
    <name evidence="8" type="ORF">B7463_g784</name>
</gene>
<dbReference type="InterPro" id="IPR011032">
    <property type="entry name" value="GroES-like_sf"/>
</dbReference>
<evidence type="ECO:0000256" key="5">
    <source>
        <dbReference type="ARBA" id="ARBA00023002"/>
    </source>
</evidence>
<keyword evidence="9" id="KW-1185">Reference proteome</keyword>
<keyword evidence="3" id="KW-0479">Metal-binding</keyword>
<dbReference type="InterPro" id="IPR036291">
    <property type="entry name" value="NAD(P)-bd_dom_sf"/>
</dbReference>
<dbReference type="OrthoDB" id="3941538at2759"/>
<protein>
    <recommendedName>
        <fullName evidence="10">Enoyl reductase (ER) domain-containing protein</fullName>
    </recommendedName>
</protein>
<reference evidence="8 9" key="1">
    <citation type="submission" date="2018-05" db="EMBL/GenBank/DDBJ databases">
        <title>Draft genome sequence of Scytalidium lignicola DSM 105466, a ubiquitous saprotrophic fungus.</title>
        <authorList>
            <person name="Buettner E."/>
            <person name="Gebauer A.M."/>
            <person name="Hofrichter M."/>
            <person name="Liers C."/>
            <person name="Kellner H."/>
        </authorList>
    </citation>
    <scope>NUCLEOTIDE SEQUENCE [LARGE SCALE GENOMIC DNA]</scope>
    <source>
        <strain evidence="8 9">DSM 105466</strain>
    </source>
</reference>
<feature type="non-terminal residue" evidence="8">
    <location>
        <position position="373"/>
    </location>
</feature>
<evidence type="ECO:0000256" key="2">
    <source>
        <dbReference type="ARBA" id="ARBA00008072"/>
    </source>
</evidence>
<dbReference type="InterPro" id="IPR013154">
    <property type="entry name" value="ADH-like_N"/>
</dbReference>
<dbReference type="Proteomes" id="UP000258309">
    <property type="component" value="Unassembled WGS sequence"/>
</dbReference>
<comment type="similarity">
    <text evidence="2">Belongs to the zinc-containing alcohol dehydrogenase family.</text>
</comment>
<evidence type="ECO:0000259" key="7">
    <source>
        <dbReference type="Pfam" id="PF08240"/>
    </source>
</evidence>
<dbReference type="GO" id="GO:0046872">
    <property type="term" value="F:metal ion binding"/>
    <property type="evidence" value="ECO:0007669"/>
    <property type="project" value="UniProtKB-KW"/>
</dbReference>
<evidence type="ECO:0000256" key="4">
    <source>
        <dbReference type="ARBA" id="ARBA00022833"/>
    </source>
</evidence>
<proteinExistence type="inferred from homology"/>
<accession>A0A3E2HQF1</accession>
<dbReference type="OMA" id="VIIGHEY"/>
<evidence type="ECO:0000313" key="9">
    <source>
        <dbReference type="Proteomes" id="UP000258309"/>
    </source>
</evidence>
<dbReference type="EMBL" id="NCSJ02000007">
    <property type="protein sequence ID" value="RFU35590.1"/>
    <property type="molecule type" value="Genomic_DNA"/>
</dbReference>